<organism evidence="1 2">
    <name type="scientific">Rosistilla carotiformis</name>
    <dbReference type="NCBI Taxonomy" id="2528017"/>
    <lineage>
        <taxon>Bacteria</taxon>
        <taxon>Pseudomonadati</taxon>
        <taxon>Planctomycetota</taxon>
        <taxon>Planctomycetia</taxon>
        <taxon>Pirellulales</taxon>
        <taxon>Pirellulaceae</taxon>
        <taxon>Rosistilla</taxon>
    </lineage>
</organism>
<dbReference type="Proteomes" id="UP000315082">
    <property type="component" value="Chromosome"/>
</dbReference>
<protein>
    <recommendedName>
        <fullName evidence="3">SMI1 / KNR4 family protein</fullName>
    </recommendedName>
</protein>
<reference evidence="1 2" key="1">
    <citation type="submission" date="2019-02" db="EMBL/GenBank/DDBJ databases">
        <title>Deep-cultivation of Planctomycetes and their phenomic and genomic characterization uncovers novel biology.</title>
        <authorList>
            <person name="Wiegand S."/>
            <person name="Jogler M."/>
            <person name="Boedeker C."/>
            <person name="Pinto D."/>
            <person name="Vollmers J."/>
            <person name="Rivas-Marin E."/>
            <person name="Kohn T."/>
            <person name="Peeters S.H."/>
            <person name="Heuer A."/>
            <person name="Rast P."/>
            <person name="Oberbeckmann S."/>
            <person name="Bunk B."/>
            <person name="Jeske O."/>
            <person name="Meyerdierks A."/>
            <person name="Storesund J.E."/>
            <person name="Kallscheuer N."/>
            <person name="Luecker S."/>
            <person name="Lage O.M."/>
            <person name="Pohl T."/>
            <person name="Merkel B.J."/>
            <person name="Hornburger P."/>
            <person name="Mueller R.-W."/>
            <person name="Bruemmer F."/>
            <person name="Labrenz M."/>
            <person name="Spormann A.M."/>
            <person name="Op den Camp H."/>
            <person name="Overmann J."/>
            <person name="Amann R."/>
            <person name="Jetten M.S.M."/>
            <person name="Mascher T."/>
            <person name="Medema M.H."/>
            <person name="Devos D.P."/>
            <person name="Kaster A.-K."/>
            <person name="Ovreas L."/>
            <person name="Rohde M."/>
            <person name="Galperin M.Y."/>
            <person name="Jogler C."/>
        </authorList>
    </citation>
    <scope>NUCLEOTIDE SEQUENCE [LARGE SCALE GENOMIC DNA]</scope>
    <source>
        <strain evidence="1 2">Poly24</strain>
    </source>
</reference>
<dbReference type="RefSeq" id="WP_145098211.1">
    <property type="nucleotide sequence ID" value="NZ_CP036348.1"/>
</dbReference>
<dbReference type="EMBL" id="CP036348">
    <property type="protein sequence ID" value="QDV69906.1"/>
    <property type="molecule type" value="Genomic_DNA"/>
</dbReference>
<name>A0A518JWJ6_9BACT</name>
<evidence type="ECO:0000313" key="2">
    <source>
        <dbReference type="Proteomes" id="UP000315082"/>
    </source>
</evidence>
<sequence>MHDWRQALRDLVTIGKSDTFPLLVFTANPPVNAPWPQNLPASKPVHELFQLCDGGFFADYNWLGLSTELSERERLTLQNAYWHEHLTDYYPDGTSPLAKGQHLILGNDASGSPLIWDRNSDCVSTFFFKGGDWEPIAPTFEEFMTDLFFPKTIDENDMWHEALAQLKEQAK</sequence>
<accession>A0A518JWJ6</accession>
<proteinExistence type="predicted"/>
<evidence type="ECO:0008006" key="3">
    <source>
        <dbReference type="Google" id="ProtNLM"/>
    </source>
</evidence>
<evidence type="ECO:0000313" key="1">
    <source>
        <dbReference type="EMBL" id="QDV69906.1"/>
    </source>
</evidence>
<dbReference type="AlphaFoldDB" id="A0A518JWJ6"/>
<dbReference type="KEGG" id="rcf:Poly24_36240"/>
<keyword evidence="2" id="KW-1185">Reference proteome</keyword>
<dbReference type="OrthoDB" id="3078463at2"/>
<dbReference type="InterPro" id="IPR037883">
    <property type="entry name" value="Knr4/Smi1-like_sf"/>
</dbReference>
<dbReference type="SUPFAM" id="SSF160631">
    <property type="entry name" value="SMI1/KNR4-like"/>
    <property type="match status" value="1"/>
</dbReference>
<gene>
    <name evidence="1" type="ORF">Poly24_36240</name>
</gene>